<dbReference type="PANTHER" id="PTHR10277:SF9">
    <property type="entry name" value="2-ISOPROPYLMALATE SYNTHASE 1, CHLOROPLASTIC-RELATED"/>
    <property type="match status" value="1"/>
</dbReference>
<dbReference type="InterPro" id="IPR000891">
    <property type="entry name" value="PYR_CT"/>
</dbReference>
<feature type="domain" description="Pyruvate carboxyltransferase" evidence="10">
    <location>
        <begin position="6"/>
        <end position="256"/>
    </location>
</feature>
<comment type="pathway">
    <text evidence="2">Amino-acid biosynthesis; L-leucine biosynthesis; L-leucine from 3-methyl-2-oxobutanoate: step 1/4.</text>
</comment>
<evidence type="ECO:0000256" key="7">
    <source>
        <dbReference type="ARBA" id="ARBA00023304"/>
    </source>
</evidence>
<dbReference type="PROSITE" id="PS00816">
    <property type="entry name" value="AIPM_HOMOCIT_SYNTH_2"/>
    <property type="match status" value="1"/>
</dbReference>
<keyword evidence="6 9" id="KW-0808">Transferase</keyword>
<evidence type="ECO:0000313" key="12">
    <source>
        <dbReference type="Proteomes" id="UP000245934"/>
    </source>
</evidence>
<comment type="similarity">
    <text evidence="9">Belongs to the alpha-IPM synthase/homocitrate synthase family.</text>
</comment>
<dbReference type="GO" id="GO:0009098">
    <property type="term" value="P:L-leucine biosynthetic process"/>
    <property type="evidence" value="ECO:0007669"/>
    <property type="project" value="UniProtKB-KW"/>
</dbReference>
<keyword evidence="7" id="KW-0100">Branched-chain amino acid biosynthesis</keyword>
<dbReference type="Pfam" id="PF00682">
    <property type="entry name" value="HMGL-like"/>
    <property type="match status" value="1"/>
</dbReference>
<dbReference type="GeneID" id="97608324"/>
<dbReference type="RefSeq" id="WP_109941498.1">
    <property type="nucleotide sequence ID" value="NZ_CP176366.1"/>
</dbReference>
<organism evidence="11 12">
    <name type="scientific">Methanospirillum stamsii</name>
    <dbReference type="NCBI Taxonomy" id="1277351"/>
    <lineage>
        <taxon>Archaea</taxon>
        <taxon>Methanobacteriati</taxon>
        <taxon>Methanobacteriota</taxon>
        <taxon>Stenosarchaea group</taxon>
        <taxon>Methanomicrobia</taxon>
        <taxon>Methanomicrobiales</taxon>
        <taxon>Methanospirillaceae</taxon>
        <taxon>Methanospirillum</taxon>
    </lineage>
</organism>
<keyword evidence="4" id="KW-0432">Leucine biosynthesis</keyword>
<evidence type="ECO:0000313" key="11">
    <source>
        <dbReference type="EMBL" id="PWR72439.1"/>
    </source>
</evidence>
<proteinExistence type="inferred from homology"/>
<keyword evidence="12" id="KW-1185">Reference proteome</keyword>
<name>A0A2V2MYC0_9EURY</name>
<dbReference type="CDD" id="cd07940">
    <property type="entry name" value="DRE_TIM_IPMS"/>
    <property type="match status" value="1"/>
</dbReference>
<dbReference type="GO" id="GO:0003852">
    <property type="term" value="F:2-isopropylmalate synthase activity"/>
    <property type="evidence" value="ECO:0007669"/>
    <property type="project" value="UniProtKB-EC"/>
</dbReference>
<dbReference type="PROSITE" id="PS50991">
    <property type="entry name" value="PYR_CT"/>
    <property type="match status" value="1"/>
</dbReference>
<dbReference type="Pfam" id="PF22617">
    <property type="entry name" value="HCS_D2"/>
    <property type="match status" value="1"/>
</dbReference>
<dbReference type="GO" id="GO:0019298">
    <property type="term" value="P:coenzyme B biosynthetic process"/>
    <property type="evidence" value="ECO:0007669"/>
    <property type="project" value="TreeGrafter"/>
</dbReference>
<dbReference type="PROSITE" id="PS00815">
    <property type="entry name" value="AIPM_HOMOCIT_SYNTH_1"/>
    <property type="match status" value="1"/>
</dbReference>
<accession>A0A2V2MYC0</accession>
<evidence type="ECO:0000256" key="2">
    <source>
        <dbReference type="ARBA" id="ARBA00004689"/>
    </source>
</evidence>
<dbReference type="Proteomes" id="UP000245934">
    <property type="component" value="Unassembled WGS sequence"/>
</dbReference>
<dbReference type="InterPro" id="IPR054691">
    <property type="entry name" value="LeuA/HCS_post-cat"/>
</dbReference>
<comment type="function">
    <text evidence="1">Catalyzes the condensation of the acetyl group of acetyl-CoA with 3-methyl-2-oxobutanoate (2-oxoisovalerate) to form 3-carboxy-3-hydroxy-4-methylpentanoate (2-isopropylmalate).</text>
</comment>
<comment type="caution">
    <text evidence="11">The sequence shown here is derived from an EMBL/GenBank/DDBJ whole genome shotgun (WGS) entry which is preliminary data.</text>
</comment>
<keyword evidence="5" id="KW-0028">Amino-acid biosynthesis</keyword>
<evidence type="ECO:0000259" key="10">
    <source>
        <dbReference type="PROSITE" id="PS50991"/>
    </source>
</evidence>
<dbReference type="InterPro" id="IPR002034">
    <property type="entry name" value="AIPM/Hcit_synth_CS"/>
</dbReference>
<sequence length="393" mass="43029">MKPWHVEICDVTLRDGEQTPGVSFTPDEKKDIATRLDAIGVEVIEAGFPIVSVHEKEMVREISKLGLNAKICGLSRACREDVDAALDAEVDMIGLFIAPSDLHLKYKHKKPREVVVANAIEQLDYAVDHGLIVRFGAEDASRTEPDILVDIYRQAAEHKASYVTYADTTGCLTPLEVATVMKDLVPRTPIPIAIHAHNDLGCATANTLIAAELGAFQLHTTVNGLGERAGNARLEEVLVSLVLKGGITRYDLTEIPALSDCVQKYTGIYMPITKPVVGANAFAHESGIHIAAILENPSTYEFIPPEILGLERRFILGKHTGKRALSHILTIFGYHISDEQVMQVLELIKDRSEDKCSINQQVLREIISQVTGEDVINGNTIGENSGCEGRHIC</sequence>
<dbReference type="OrthoDB" id="6555at2157"/>
<reference evidence="11 12" key="1">
    <citation type="submission" date="2018-05" db="EMBL/GenBank/DDBJ databases">
        <title>Draft genome of Methanospirillum stamsii Pt1.</title>
        <authorList>
            <person name="Dueholm M.S."/>
            <person name="Nielsen P.H."/>
            <person name="Bakmann L.F."/>
            <person name="Otzen D.E."/>
        </authorList>
    </citation>
    <scope>NUCLEOTIDE SEQUENCE [LARGE SCALE GENOMIC DNA]</scope>
    <source>
        <strain evidence="11 12">Pt1</strain>
    </source>
</reference>
<dbReference type="PANTHER" id="PTHR10277">
    <property type="entry name" value="HOMOCITRATE SYNTHASE-RELATED"/>
    <property type="match status" value="1"/>
</dbReference>
<dbReference type="InterPro" id="IPR013785">
    <property type="entry name" value="Aldolase_TIM"/>
</dbReference>
<evidence type="ECO:0000256" key="8">
    <source>
        <dbReference type="ARBA" id="ARBA00029993"/>
    </source>
</evidence>
<evidence type="ECO:0000256" key="4">
    <source>
        <dbReference type="ARBA" id="ARBA00022430"/>
    </source>
</evidence>
<dbReference type="EMBL" id="QGMZ01000027">
    <property type="protein sequence ID" value="PWR72439.1"/>
    <property type="molecule type" value="Genomic_DNA"/>
</dbReference>
<gene>
    <name evidence="11" type="primary">aksA</name>
    <name evidence="11" type="ORF">DLD82_12510</name>
</gene>
<dbReference type="SUPFAM" id="SSF51569">
    <property type="entry name" value="Aldolase"/>
    <property type="match status" value="1"/>
</dbReference>
<evidence type="ECO:0000256" key="5">
    <source>
        <dbReference type="ARBA" id="ARBA00022605"/>
    </source>
</evidence>
<evidence type="ECO:0000256" key="9">
    <source>
        <dbReference type="RuleBase" id="RU003523"/>
    </source>
</evidence>
<dbReference type="EC" id="2.3.3.13" evidence="3"/>
<dbReference type="Gene3D" id="3.20.20.70">
    <property type="entry name" value="Aldolase class I"/>
    <property type="match status" value="1"/>
</dbReference>
<dbReference type="AlphaFoldDB" id="A0A2V2MYC0"/>
<dbReference type="InterPro" id="IPR050073">
    <property type="entry name" value="2-IPM_HCS-like"/>
</dbReference>
<evidence type="ECO:0000256" key="3">
    <source>
        <dbReference type="ARBA" id="ARBA00012973"/>
    </source>
</evidence>
<protein>
    <recommendedName>
        <fullName evidence="3">2-isopropylmalate synthase</fullName>
        <ecNumber evidence="3">2.3.3.13</ecNumber>
    </recommendedName>
    <alternativeName>
        <fullName evidence="8">Alpha-IPM synthase</fullName>
    </alternativeName>
</protein>
<dbReference type="Gene3D" id="1.10.238.260">
    <property type="match status" value="1"/>
</dbReference>
<evidence type="ECO:0000256" key="6">
    <source>
        <dbReference type="ARBA" id="ARBA00022679"/>
    </source>
</evidence>
<evidence type="ECO:0000256" key="1">
    <source>
        <dbReference type="ARBA" id="ARBA00003715"/>
    </source>
</evidence>